<evidence type="ECO:0000259" key="10">
    <source>
        <dbReference type="Pfam" id="PF21687"/>
    </source>
</evidence>
<dbReference type="InterPro" id="IPR005628">
    <property type="entry name" value="GspK"/>
</dbReference>
<evidence type="ECO:0000256" key="7">
    <source>
        <dbReference type="ARBA" id="ARBA00022927"/>
    </source>
</evidence>
<evidence type="ECO:0000256" key="9">
    <source>
        <dbReference type="ARBA" id="ARBA00023136"/>
    </source>
</evidence>
<dbReference type="EMBL" id="DQZW01000327">
    <property type="protein sequence ID" value="HDL90609.1"/>
    <property type="molecule type" value="Genomic_DNA"/>
</dbReference>
<evidence type="ECO:0000256" key="4">
    <source>
        <dbReference type="ARBA" id="ARBA00022475"/>
    </source>
</evidence>
<feature type="domain" description="T2SS protein K first SAM-like" evidence="10">
    <location>
        <begin position="132"/>
        <end position="190"/>
    </location>
</feature>
<sequence>MMGQRGVILIACLWICGLVVWLSMATSAIYRYRFAQEVLPVLRIRGYYAAVGGIMEALGRVKLVETNTVETLKGASESEGDVWLPDGKEHQVSYNRCNVWVRIDSEDKKVNVNAVPPEVLRTFLESNYEEIEIAPEVIAERVADFIDPDDEARNMGAEKRDYENRNMKYLPFNRPLGAIESLLLIPGINWNLFWKGPQKDENKFDGILPGKYSLFSVLSVYSKRQTFVEEQDESENKAWKSGALYRIVSGAVCGDYRPVVLYAIVRLDKTKTPPFEIIKLKEVI</sequence>
<reference evidence="11" key="1">
    <citation type="journal article" date="2020" name="mSystems">
        <title>Genome- and Community-Level Interaction Insights into Carbon Utilization and Element Cycling Functions of Hydrothermarchaeota in Hydrothermal Sediment.</title>
        <authorList>
            <person name="Zhou Z."/>
            <person name="Liu Y."/>
            <person name="Xu W."/>
            <person name="Pan J."/>
            <person name="Luo Z.H."/>
            <person name="Li M."/>
        </authorList>
    </citation>
    <scope>NUCLEOTIDE SEQUENCE [LARGE SCALE GENOMIC DNA]</scope>
    <source>
        <strain evidence="11">HyVt-19</strain>
    </source>
</reference>
<evidence type="ECO:0000256" key="8">
    <source>
        <dbReference type="ARBA" id="ARBA00022989"/>
    </source>
</evidence>
<name>A0A7C0WSY8_9BACT</name>
<comment type="similarity">
    <text evidence="2">Belongs to the GSP K family.</text>
</comment>
<keyword evidence="6" id="KW-0812">Transmembrane</keyword>
<comment type="subcellular location">
    <subcellularLocation>
        <location evidence="1">Cell inner membrane</location>
    </subcellularLocation>
</comment>
<dbReference type="InterPro" id="IPR038072">
    <property type="entry name" value="GspK_central_sf"/>
</dbReference>
<evidence type="ECO:0000313" key="11">
    <source>
        <dbReference type="EMBL" id="HDL90609.1"/>
    </source>
</evidence>
<dbReference type="PANTHER" id="PTHR38831:SF1">
    <property type="entry name" value="TYPE II SECRETION SYSTEM PROTEIN K-RELATED"/>
    <property type="match status" value="1"/>
</dbReference>
<protein>
    <recommendedName>
        <fullName evidence="10">T2SS protein K first SAM-like domain-containing protein</fullName>
    </recommendedName>
</protein>
<dbReference type="PANTHER" id="PTHR38831">
    <property type="entry name" value="TYPE II SECRETION SYSTEM PROTEIN K"/>
    <property type="match status" value="1"/>
</dbReference>
<keyword evidence="4" id="KW-1003">Cell membrane</keyword>
<keyword evidence="9" id="KW-0472">Membrane</keyword>
<evidence type="ECO:0000256" key="3">
    <source>
        <dbReference type="ARBA" id="ARBA00022448"/>
    </source>
</evidence>
<evidence type="ECO:0000256" key="2">
    <source>
        <dbReference type="ARBA" id="ARBA00007246"/>
    </source>
</evidence>
<organism evidence="11">
    <name type="scientific">Thermodesulforhabdus norvegica</name>
    <dbReference type="NCBI Taxonomy" id="39841"/>
    <lineage>
        <taxon>Bacteria</taxon>
        <taxon>Pseudomonadati</taxon>
        <taxon>Thermodesulfobacteriota</taxon>
        <taxon>Syntrophobacteria</taxon>
        <taxon>Syntrophobacterales</taxon>
        <taxon>Thermodesulforhabdaceae</taxon>
        <taxon>Thermodesulforhabdus</taxon>
    </lineage>
</organism>
<dbReference type="InterPro" id="IPR049031">
    <property type="entry name" value="T2SSK_SAM-like_1st"/>
</dbReference>
<evidence type="ECO:0000256" key="1">
    <source>
        <dbReference type="ARBA" id="ARBA00004533"/>
    </source>
</evidence>
<dbReference type="Proteomes" id="UP000886355">
    <property type="component" value="Unassembled WGS sequence"/>
</dbReference>
<dbReference type="Pfam" id="PF21687">
    <property type="entry name" value="T2SSK_1st"/>
    <property type="match status" value="1"/>
</dbReference>
<proteinExistence type="inferred from homology"/>
<keyword evidence="5" id="KW-0997">Cell inner membrane</keyword>
<evidence type="ECO:0000256" key="6">
    <source>
        <dbReference type="ARBA" id="ARBA00022692"/>
    </source>
</evidence>
<evidence type="ECO:0000256" key="5">
    <source>
        <dbReference type="ARBA" id="ARBA00022519"/>
    </source>
</evidence>
<dbReference type="Gene3D" id="1.10.40.60">
    <property type="entry name" value="EpsJ-like"/>
    <property type="match status" value="1"/>
</dbReference>
<dbReference type="GO" id="GO:0009306">
    <property type="term" value="P:protein secretion"/>
    <property type="evidence" value="ECO:0007669"/>
    <property type="project" value="InterPro"/>
</dbReference>
<comment type="caution">
    <text evidence="11">The sequence shown here is derived from an EMBL/GenBank/DDBJ whole genome shotgun (WGS) entry which is preliminary data.</text>
</comment>
<keyword evidence="3" id="KW-0813">Transport</keyword>
<dbReference type="SUPFAM" id="SSF158544">
    <property type="entry name" value="GspK insert domain-like"/>
    <property type="match status" value="1"/>
</dbReference>
<dbReference type="AlphaFoldDB" id="A0A7C0WSY8"/>
<dbReference type="GO" id="GO:0005886">
    <property type="term" value="C:plasma membrane"/>
    <property type="evidence" value="ECO:0007669"/>
    <property type="project" value="UniProtKB-SubCell"/>
</dbReference>
<accession>A0A7C0WSY8</accession>
<gene>
    <name evidence="11" type="ORF">ENG14_06875</name>
</gene>
<keyword evidence="7" id="KW-0653">Protein transport</keyword>
<keyword evidence="8" id="KW-1133">Transmembrane helix</keyword>